<dbReference type="InterPro" id="IPR058464">
    <property type="entry name" value="DUF8151"/>
</dbReference>
<keyword evidence="1" id="KW-0812">Transmembrane</keyword>
<dbReference type="Pfam" id="PF26478">
    <property type="entry name" value="DUF8151"/>
    <property type="match status" value="1"/>
</dbReference>
<sequence>MARIPAIIVELFELLALLVGSAAVSLVGVALELTGVEAVTGGDLALGLWALVMGAAALYAGVVALGYEQVLPRARALVGDA</sequence>
<evidence type="ECO:0000313" key="3">
    <source>
        <dbReference type="EMBL" id="MBP1922276.1"/>
    </source>
</evidence>
<feature type="transmembrane region" description="Helical" evidence="1">
    <location>
        <begin position="46"/>
        <end position="67"/>
    </location>
</feature>
<keyword evidence="4" id="KW-1185">Reference proteome</keyword>
<feature type="transmembrane region" description="Helical" evidence="1">
    <location>
        <begin position="12"/>
        <end position="34"/>
    </location>
</feature>
<comment type="caution">
    <text evidence="3">The sequence shown here is derived from an EMBL/GenBank/DDBJ whole genome shotgun (WGS) entry which is preliminary data.</text>
</comment>
<dbReference type="RefSeq" id="WP_209484264.1">
    <property type="nucleotide sequence ID" value="NZ_JAGGKQ010000006.1"/>
</dbReference>
<organism evidence="3 4">
    <name type="scientific">Halorubrum alkaliphilum</name>
    <dbReference type="NCBI Taxonomy" id="261290"/>
    <lineage>
        <taxon>Archaea</taxon>
        <taxon>Methanobacteriati</taxon>
        <taxon>Methanobacteriota</taxon>
        <taxon>Stenosarchaea group</taxon>
        <taxon>Halobacteria</taxon>
        <taxon>Halobacteriales</taxon>
        <taxon>Haloferacaceae</taxon>
        <taxon>Halorubrum</taxon>
    </lineage>
</organism>
<evidence type="ECO:0000256" key="1">
    <source>
        <dbReference type="SAM" id="Phobius"/>
    </source>
</evidence>
<accession>A0A8T4GDR1</accession>
<feature type="domain" description="DUF8151" evidence="2">
    <location>
        <begin position="3"/>
        <end position="78"/>
    </location>
</feature>
<protein>
    <recommendedName>
        <fullName evidence="2">DUF8151 domain-containing protein</fullName>
    </recommendedName>
</protein>
<dbReference type="AlphaFoldDB" id="A0A8T4GDR1"/>
<gene>
    <name evidence="3" type="ORF">J2751_001282</name>
</gene>
<reference evidence="3" key="1">
    <citation type="submission" date="2021-03" db="EMBL/GenBank/DDBJ databases">
        <title>Genomic Encyclopedia of Type Strains, Phase IV (KMG-IV): sequencing the most valuable type-strain genomes for metagenomic binning, comparative biology and taxonomic classification.</title>
        <authorList>
            <person name="Goeker M."/>
        </authorList>
    </citation>
    <scope>NUCLEOTIDE SEQUENCE</scope>
    <source>
        <strain evidence="3">DSM 23564</strain>
    </source>
</reference>
<keyword evidence="1" id="KW-0472">Membrane</keyword>
<keyword evidence="1" id="KW-1133">Transmembrane helix</keyword>
<evidence type="ECO:0000259" key="2">
    <source>
        <dbReference type="Pfam" id="PF26478"/>
    </source>
</evidence>
<proteinExistence type="predicted"/>
<dbReference type="Proteomes" id="UP000823588">
    <property type="component" value="Unassembled WGS sequence"/>
</dbReference>
<name>A0A8T4GDR1_9EURY</name>
<dbReference type="EMBL" id="JAGGKQ010000006">
    <property type="protein sequence ID" value="MBP1922276.1"/>
    <property type="molecule type" value="Genomic_DNA"/>
</dbReference>
<evidence type="ECO:0000313" key="4">
    <source>
        <dbReference type="Proteomes" id="UP000823588"/>
    </source>
</evidence>